<evidence type="ECO:0000256" key="15">
    <source>
        <dbReference type="RuleBase" id="RU367134"/>
    </source>
</evidence>
<evidence type="ECO:0000313" key="18">
    <source>
        <dbReference type="EMBL" id="KAJ4365260.1"/>
    </source>
</evidence>
<evidence type="ECO:0000256" key="10">
    <source>
        <dbReference type="PIRSR" id="PIRSR630616-1"/>
    </source>
</evidence>
<organism evidence="18 19">
    <name type="scientific">Neocucurbitaria cava</name>
    <dbReference type="NCBI Taxonomy" id="798079"/>
    <lineage>
        <taxon>Eukaryota</taxon>
        <taxon>Fungi</taxon>
        <taxon>Dikarya</taxon>
        <taxon>Ascomycota</taxon>
        <taxon>Pezizomycotina</taxon>
        <taxon>Dothideomycetes</taxon>
        <taxon>Pleosporomycetidae</taxon>
        <taxon>Pleosporales</taxon>
        <taxon>Pleosporineae</taxon>
        <taxon>Cucurbitariaceae</taxon>
        <taxon>Neocucurbitaria</taxon>
    </lineage>
</organism>
<feature type="binding site" evidence="11">
    <location>
        <position position="125"/>
    </location>
    <ligand>
        <name>ATP</name>
        <dbReference type="ChEBI" id="CHEBI:30616"/>
    </ligand>
</feature>
<feature type="domain" description="Protein kinase" evidence="17">
    <location>
        <begin position="115"/>
        <end position="378"/>
    </location>
</feature>
<feature type="active site" description="Proton acceptor" evidence="10">
    <location>
        <position position="240"/>
    </location>
</feature>
<dbReference type="GO" id="GO:0000776">
    <property type="term" value="C:kinetochore"/>
    <property type="evidence" value="ECO:0007669"/>
    <property type="project" value="UniProtKB-ARBA"/>
</dbReference>
<dbReference type="InterPro" id="IPR000719">
    <property type="entry name" value="Prot_kinase_dom"/>
</dbReference>
<dbReference type="Pfam" id="PF00069">
    <property type="entry name" value="Pkinase"/>
    <property type="match status" value="1"/>
</dbReference>
<dbReference type="AlphaFoldDB" id="A0A9W8Y3V3"/>
<dbReference type="GO" id="GO:0032465">
    <property type="term" value="P:regulation of cytokinesis"/>
    <property type="evidence" value="ECO:0007669"/>
    <property type="project" value="UniProtKB-ARBA"/>
</dbReference>
<dbReference type="InterPro" id="IPR017441">
    <property type="entry name" value="Protein_kinase_ATP_BS"/>
</dbReference>
<keyword evidence="5 11" id="KW-0547">Nucleotide-binding</keyword>
<comment type="similarity">
    <text evidence="15">Belongs to the protein kinase superfamily. Ser/Thr protein kinase family. Aurora subfamily.</text>
</comment>
<evidence type="ECO:0000256" key="13">
    <source>
        <dbReference type="PROSITE-ProRule" id="PRU10141"/>
    </source>
</evidence>
<evidence type="ECO:0000256" key="12">
    <source>
        <dbReference type="PIRSR" id="PIRSR630616-3"/>
    </source>
</evidence>
<keyword evidence="19" id="KW-1185">Reference proteome</keyword>
<evidence type="ECO:0000256" key="7">
    <source>
        <dbReference type="ARBA" id="ARBA00022840"/>
    </source>
</evidence>
<dbReference type="GO" id="GO:0044779">
    <property type="term" value="P:meiotic spindle checkpoint signaling"/>
    <property type="evidence" value="ECO:0007669"/>
    <property type="project" value="UniProtKB-ARBA"/>
</dbReference>
<dbReference type="GO" id="GO:1902115">
    <property type="term" value="P:regulation of organelle assembly"/>
    <property type="evidence" value="ECO:0007669"/>
    <property type="project" value="UniProtKB-ARBA"/>
</dbReference>
<dbReference type="PROSITE" id="PS00108">
    <property type="entry name" value="PROTEIN_KINASE_ST"/>
    <property type="match status" value="1"/>
</dbReference>
<dbReference type="InterPro" id="IPR011009">
    <property type="entry name" value="Kinase-like_dom_sf"/>
</dbReference>
<evidence type="ECO:0000256" key="2">
    <source>
        <dbReference type="ARBA" id="ARBA00021157"/>
    </source>
</evidence>
<comment type="caution">
    <text evidence="18">The sequence shown here is derived from an EMBL/GenBank/DDBJ whole genome shotgun (WGS) entry which is preliminary data.</text>
</comment>
<dbReference type="PANTHER" id="PTHR24350">
    <property type="entry name" value="SERINE/THREONINE-PROTEIN KINASE IAL-RELATED"/>
    <property type="match status" value="1"/>
</dbReference>
<evidence type="ECO:0000256" key="4">
    <source>
        <dbReference type="ARBA" id="ARBA00022679"/>
    </source>
</evidence>
<evidence type="ECO:0000256" key="3">
    <source>
        <dbReference type="ARBA" id="ARBA00022527"/>
    </source>
</evidence>
<dbReference type="GO" id="GO:0072479">
    <property type="term" value="P:response to mitotic cell cycle spindle assembly checkpoint signaling"/>
    <property type="evidence" value="ECO:0007669"/>
    <property type="project" value="UniProtKB-ARBA"/>
</dbReference>
<dbReference type="GO" id="GO:0045143">
    <property type="term" value="P:homologous chromosome segregation"/>
    <property type="evidence" value="ECO:0007669"/>
    <property type="project" value="UniProtKB-ARBA"/>
</dbReference>
<evidence type="ECO:0000256" key="16">
    <source>
        <dbReference type="SAM" id="MobiDB-lite"/>
    </source>
</evidence>
<dbReference type="InterPro" id="IPR008271">
    <property type="entry name" value="Ser/Thr_kinase_AS"/>
</dbReference>
<dbReference type="EC" id="2.7.11.1" evidence="1 15"/>
<evidence type="ECO:0000256" key="8">
    <source>
        <dbReference type="ARBA" id="ARBA00047899"/>
    </source>
</evidence>
<dbReference type="PROSITE" id="PS50011">
    <property type="entry name" value="PROTEIN_KINASE_DOM"/>
    <property type="match status" value="1"/>
</dbReference>
<dbReference type="GO" id="GO:0005524">
    <property type="term" value="F:ATP binding"/>
    <property type="evidence" value="ECO:0007669"/>
    <property type="project" value="UniProtKB-UniRule"/>
</dbReference>
<keyword evidence="3 14" id="KW-0723">Serine/threonine-protein kinase</keyword>
<evidence type="ECO:0000256" key="5">
    <source>
        <dbReference type="ARBA" id="ARBA00022741"/>
    </source>
</evidence>
<proteinExistence type="inferred from homology"/>
<gene>
    <name evidence="18" type="primary">IPL1_1</name>
    <name evidence="18" type="ORF">N0V83_008879</name>
</gene>
<feature type="binding site" evidence="11 13">
    <location>
        <position position="144"/>
    </location>
    <ligand>
        <name>ATP</name>
        <dbReference type="ChEBI" id="CHEBI:30616"/>
    </ligand>
</feature>
<sequence>MAPKKPSVISASSPLPKAKEHVSVLTSLKSSILHTKAKLSALQPHGKSKVTKTTTNRERLKQVIKRLSSIEGSIGSNSSTPKAAPQNNNTRNESSKTSTISPARYPHLSLSATDFEVGGTLGRGKFGRVYLARHLSTNYICALKIISKAACTSQEEERLIRRELEVHQNLAHKNILKLLSWFHDDQSIYLVLEYAAGGNLYSKLEKQPKGRFDEHTTAQYIAQMTEALRYMHSKKIMHRDIKPENILLGLHGEIKLADFGYSVHSESGFRSTVCGTLDYLSPEVALMLLKPGKTQEYYTKAIDQWSLGVLAYELLVGRPPFEMKSSRATQKKIAGFKGKGLKIPGHVSKGAEELIRELLNLEAEKRMSLDDVLVHPWILQHTQKSVQSGLRSFNHMLEHAAAAAV</sequence>
<feature type="compositionally biased region" description="Polar residues" evidence="16">
    <location>
        <begin position="85"/>
        <end position="101"/>
    </location>
</feature>
<evidence type="ECO:0000256" key="6">
    <source>
        <dbReference type="ARBA" id="ARBA00022777"/>
    </source>
</evidence>
<feature type="binding site" evidence="11">
    <location>
        <begin position="193"/>
        <end position="195"/>
    </location>
    <ligand>
        <name>ATP</name>
        <dbReference type="ChEBI" id="CHEBI:30616"/>
    </ligand>
</feature>
<evidence type="ECO:0000256" key="9">
    <source>
        <dbReference type="ARBA" id="ARBA00048679"/>
    </source>
</evidence>
<evidence type="ECO:0000256" key="11">
    <source>
        <dbReference type="PIRSR" id="PIRSR630616-2"/>
    </source>
</evidence>
<evidence type="ECO:0000259" key="17">
    <source>
        <dbReference type="PROSITE" id="PS50011"/>
    </source>
</evidence>
<dbReference type="OrthoDB" id="377346at2759"/>
<dbReference type="Gene3D" id="1.10.510.10">
    <property type="entry name" value="Transferase(Phosphotransferase) domain 1"/>
    <property type="match status" value="1"/>
</dbReference>
<name>A0A9W8Y3V3_9PLEO</name>
<dbReference type="SUPFAM" id="SSF56112">
    <property type="entry name" value="Protein kinase-like (PK-like)"/>
    <property type="match status" value="1"/>
</dbReference>
<comment type="catalytic activity">
    <reaction evidence="9 15">
        <text>L-seryl-[protein] + ATP = O-phospho-L-seryl-[protein] + ADP + H(+)</text>
        <dbReference type="Rhea" id="RHEA:17989"/>
        <dbReference type="Rhea" id="RHEA-COMP:9863"/>
        <dbReference type="Rhea" id="RHEA-COMP:11604"/>
        <dbReference type="ChEBI" id="CHEBI:15378"/>
        <dbReference type="ChEBI" id="CHEBI:29999"/>
        <dbReference type="ChEBI" id="CHEBI:30616"/>
        <dbReference type="ChEBI" id="CHEBI:83421"/>
        <dbReference type="ChEBI" id="CHEBI:456216"/>
        <dbReference type="EC" id="2.7.11.1"/>
    </reaction>
</comment>
<dbReference type="SMART" id="SM00220">
    <property type="entry name" value="S_TKc"/>
    <property type="match status" value="1"/>
</dbReference>
<accession>A0A9W8Y3V3</accession>
<dbReference type="GO" id="GO:0000819">
    <property type="term" value="P:sister chromatid segregation"/>
    <property type="evidence" value="ECO:0007669"/>
    <property type="project" value="UniProtKB-ARBA"/>
</dbReference>
<evidence type="ECO:0000256" key="1">
    <source>
        <dbReference type="ARBA" id="ARBA00012513"/>
    </source>
</evidence>
<dbReference type="GO" id="GO:0032133">
    <property type="term" value="C:chromosome passenger complex"/>
    <property type="evidence" value="ECO:0007669"/>
    <property type="project" value="UniProtKB-ARBA"/>
</dbReference>
<feature type="cross-link" description="Glycyl lysine isopeptide (Lys-Gly) (interchain with G-Cter in SUMO2)" evidence="12">
    <location>
        <position position="242"/>
    </location>
</feature>
<feature type="binding site" evidence="11">
    <location>
        <position position="258"/>
    </location>
    <ligand>
        <name>ATP</name>
        <dbReference type="ChEBI" id="CHEBI:30616"/>
    </ligand>
</feature>
<feature type="region of interest" description="Disordered" evidence="16">
    <location>
        <begin position="1"/>
        <end position="21"/>
    </location>
</feature>
<evidence type="ECO:0000313" key="19">
    <source>
        <dbReference type="Proteomes" id="UP001140560"/>
    </source>
</evidence>
<dbReference type="CDD" id="cd14007">
    <property type="entry name" value="STKc_Aurora"/>
    <property type="match status" value="1"/>
</dbReference>
<dbReference type="FunFam" id="3.30.200.20:FF:000042">
    <property type="entry name" value="Aurora kinase A"/>
    <property type="match status" value="1"/>
</dbReference>
<dbReference type="GO" id="GO:0051233">
    <property type="term" value="C:spindle midzone"/>
    <property type="evidence" value="ECO:0007669"/>
    <property type="project" value="UniProtKB-ARBA"/>
</dbReference>
<reference evidence="18" key="1">
    <citation type="submission" date="2022-10" db="EMBL/GenBank/DDBJ databases">
        <title>Tapping the CABI collections for fungal endophytes: first genome assemblies for Collariella, Neodidymelliopsis, Ascochyta clinopodiicola, Didymella pomorum, Didymosphaeria variabile, Neocosmospora piperis and Neocucurbitaria cava.</title>
        <authorList>
            <person name="Hill R."/>
        </authorList>
    </citation>
    <scope>NUCLEOTIDE SEQUENCE</scope>
    <source>
        <strain evidence="18">IMI 356814</strain>
    </source>
</reference>
<comment type="catalytic activity">
    <reaction evidence="8 15">
        <text>L-threonyl-[protein] + ATP = O-phospho-L-threonyl-[protein] + ADP + H(+)</text>
        <dbReference type="Rhea" id="RHEA:46608"/>
        <dbReference type="Rhea" id="RHEA-COMP:11060"/>
        <dbReference type="Rhea" id="RHEA-COMP:11605"/>
        <dbReference type="ChEBI" id="CHEBI:15378"/>
        <dbReference type="ChEBI" id="CHEBI:30013"/>
        <dbReference type="ChEBI" id="CHEBI:30616"/>
        <dbReference type="ChEBI" id="CHEBI:61977"/>
        <dbReference type="ChEBI" id="CHEBI:456216"/>
        <dbReference type="EC" id="2.7.11.1"/>
    </reaction>
</comment>
<protein>
    <recommendedName>
        <fullName evidence="2 15">Aurora kinase</fullName>
        <ecNumber evidence="1 15">2.7.11.1</ecNumber>
    </recommendedName>
</protein>
<evidence type="ECO:0000256" key="14">
    <source>
        <dbReference type="RuleBase" id="RU000304"/>
    </source>
</evidence>
<keyword evidence="7 11" id="KW-0067">ATP-binding</keyword>
<dbReference type="GO" id="GO:0004674">
    <property type="term" value="F:protein serine/threonine kinase activity"/>
    <property type="evidence" value="ECO:0007669"/>
    <property type="project" value="UniProtKB-KW"/>
</dbReference>
<dbReference type="Proteomes" id="UP001140560">
    <property type="component" value="Unassembled WGS sequence"/>
</dbReference>
<dbReference type="GO" id="GO:0090266">
    <property type="term" value="P:regulation of mitotic cell cycle spindle assembly checkpoint"/>
    <property type="evidence" value="ECO:0007669"/>
    <property type="project" value="UniProtKB-ARBA"/>
</dbReference>
<keyword evidence="6 15" id="KW-0418">Kinase</keyword>
<dbReference type="InterPro" id="IPR030616">
    <property type="entry name" value="Aur-like"/>
</dbReference>
<feature type="binding site" evidence="11">
    <location>
        <begin position="244"/>
        <end position="245"/>
    </location>
    <ligand>
        <name>ATP</name>
        <dbReference type="ChEBI" id="CHEBI:30616"/>
    </ligand>
</feature>
<dbReference type="PIRSF" id="PIRSF000654">
    <property type="entry name" value="Integrin-linked_kinase"/>
    <property type="match status" value="1"/>
</dbReference>
<dbReference type="GO" id="GO:0008608">
    <property type="term" value="P:attachment of spindle microtubules to kinetochore"/>
    <property type="evidence" value="ECO:0007669"/>
    <property type="project" value="UniProtKB-ARBA"/>
</dbReference>
<dbReference type="PROSITE" id="PS00107">
    <property type="entry name" value="PROTEIN_KINASE_ATP"/>
    <property type="match status" value="1"/>
</dbReference>
<dbReference type="EMBL" id="JAPEUY010000016">
    <property type="protein sequence ID" value="KAJ4365260.1"/>
    <property type="molecule type" value="Genomic_DNA"/>
</dbReference>
<dbReference type="FunFam" id="1.10.510.10:FF:000235">
    <property type="entry name" value="Serine/threonine-protein kinase ark1"/>
    <property type="match status" value="1"/>
</dbReference>
<keyword evidence="4 15" id="KW-0808">Transferase</keyword>
<feature type="region of interest" description="Disordered" evidence="16">
    <location>
        <begin position="71"/>
        <end position="103"/>
    </location>
</feature>